<dbReference type="Pfam" id="PF05036">
    <property type="entry name" value="SPOR"/>
    <property type="match status" value="1"/>
</dbReference>
<dbReference type="InterPro" id="IPR036680">
    <property type="entry name" value="SPOR-like_sf"/>
</dbReference>
<dbReference type="EMBL" id="DRQG01000104">
    <property type="protein sequence ID" value="HGY56203.1"/>
    <property type="molecule type" value="Genomic_DNA"/>
</dbReference>
<reference evidence="3" key="1">
    <citation type="journal article" date="2020" name="mSystems">
        <title>Genome- and Community-Level Interaction Insights into Carbon Utilization and Element Cycling Functions of Hydrothermarchaeota in Hydrothermal Sediment.</title>
        <authorList>
            <person name="Zhou Z."/>
            <person name="Liu Y."/>
            <person name="Xu W."/>
            <person name="Pan J."/>
            <person name="Luo Z.H."/>
            <person name="Li M."/>
        </authorList>
    </citation>
    <scope>NUCLEOTIDE SEQUENCE [LARGE SCALE GENOMIC DNA]</scope>
    <source>
        <strain evidence="3">HyVt-577</strain>
    </source>
</reference>
<feature type="chain" id="PRO_5031451160" evidence="1">
    <location>
        <begin position="21"/>
        <end position="173"/>
    </location>
</feature>
<dbReference type="InterPro" id="IPR007730">
    <property type="entry name" value="SPOR-like_dom"/>
</dbReference>
<dbReference type="PROSITE" id="PS51257">
    <property type="entry name" value="PROKAR_LIPOPROTEIN"/>
    <property type="match status" value="1"/>
</dbReference>
<protein>
    <submittedName>
        <fullName evidence="3">SPOR domain-containing protein</fullName>
    </submittedName>
</protein>
<dbReference type="GO" id="GO:0042834">
    <property type="term" value="F:peptidoglycan binding"/>
    <property type="evidence" value="ECO:0007669"/>
    <property type="project" value="InterPro"/>
</dbReference>
<evidence type="ECO:0000313" key="3">
    <source>
        <dbReference type="EMBL" id="HGY56203.1"/>
    </source>
</evidence>
<dbReference type="Gene3D" id="3.30.70.1070">
    <property type="entry name" value="Sporulation related repeat"/>
    <property type="match status" value="1"/>
</dbReference>
<gene>
    <name evidence="3" type="ORF">ENK44_10900</name>
</gene>
<feature type="signal peptide" evidence="1">
    <location>
        <begin position="1"/>
        <end position="20"/>
    </location>
</feature>
<dbReference type="SUPFAM" id="SSF110997">
    <property type="entry name" value="Sporulation related repeat"/>
    <property type="match status" value="1"/>
</dbReference>
<sequence length="173" mass="18769">MKIFLVVLFSVILAAGCASSKKTVDEGTQSGASSALYDESFDPLSLNDDDIVIKGKADKASPAAGRKDAEKVSEKTTAVASSLPLQEADGYRVQILATKSYEAATVAQQTAEEQFAPLNYKTYISFEAPQYKVRVGDALTRSEAEEIRAAARDFGYRGAFIVRSKVMVQKRQQ</sequence>
<feature type="domain" description="SPOR" evidence="2">
    <location>
        <begin position="85"/>
        <end position="164"/>
    </location>
</feature>
<evidence type="ECO:0000259" key="2">
    <source>
        <dbReference type="PROSITE" id="PS51724"/>
    </source>
</evidence>
<proteinExistence type="predicted"/>
<dbReference type="Proteomes" id="UP000885779">
    <property type="component" value="Unassembled WGS sequence"/>
</dbReference>
<name>A0A7V4U220_CALAY</name>
<accession>A0A7V4U220</accession>
<comment type="caution">
    <text evidence="3">The sequence shown here is derived from an EMBL/GenBank/DDBJ whole genome shotgun (WGS) entry which is preliminary data.</text>
</comment>
<dbReference type="AlphaFoldDB" id="A0A7V4U220"/>
<organism evidence="3">
    <name type="scientific">Caldithrix abyssi</name>
    <dbReference type="NCBI Taxonomy" id="187145"/>
    <lineage>
        <taxon>Bacteria</taxon>
        <taxon>Pseudomonadati</taxon>
        <taxon>Calditrichota</taxon>
        <taxon>Calditrichia</taxon>
        <taxon>Calditrichales</taxon>
        <taxon>Calditrichaceae</taxon>
        <taxon>Caldithrix</taxon>
    </lineage>
</organism>
<evidence type="ECO:0000256" key="1">
    <source>
        <dbReference type="SAM" id="SignalP"/>
    </source>
</evidence>
<keyword evidence="1" id="KW-0732">Signal</keyword>
<dbReference type="PROSITE" id="PS51724">
    <property type="entry name" value="SPOR"/>
    <property type="match status" value="1"/>
</dbReference>